<accession>A0A1Y0EP20</accession>
<proteinExistence type="predicted"/>
<feature type="chain" id="PRO_5012553148" evidence="2">
    <location>
        <begin position="27"/>
        <end position="63"/>
    </location>
</feature>
<dbReference type="Proteomes" id="UP000196138">
    <property type="component" value="Chromosome"/>
</dbReference>
<feature type="signal peptide" evidence="2">
    <location>
        <begin position="1"/>
        <end position="26"/>
    </location>
</feature>
<evidence type="ECO:0000313" key="3">
    <source>
        <dbReference type="EMBL" id="ARU05190.1"/>
    </source>
</evidence>
<dbReference type="EMBL" id="CP021455">
    <property type="protein sequence ID" value="ARU05190.1"/>
    <property type="molecule type" value="Genomic_DNA"/>
</dbReference>
<sequence>MQADTTSPKRLIVLAAALAAAIGLTACGKKDEVPAPAPAASKGSGGVSFGPAPAAKKPAASGS</sequence>
<gene>
    <name evidence="3" type="ORF">CCO03_11270</name>
</gene>
<feature type="compositionally biased region" description="Low complexity" evidence="1">
    <location>
        <begin position="51"/>
        <end position="63"/>
    </location>
</feature>
<keyword evidence="4" id="KW-1185">Reference proteome</keyword>
<feature type="region of interest" description="Disordered" evidence="1">
    <location>
        <begin position="32"/>
        <end position="63"/>
    </location>
</feature>
<evidence type="ECO:0000256" key="2">
    <source>
        <dbReference type="SAM" id="SignalP"/>
    </source>
</evidence>
<organism evidence="3 4">
    <name type="scientific">Comamonas serinivorans</name>
    <dbReference type="NCBI Taxonomy" id="1082851"/>
    <lineage>
        <taxon>Bacteria</taxon>
        <taxon>Pseudomonadati</taxon>
        <taxon>Pseudomonadota</taxon>
        <taxon>Betaproteobacteria</taxon>
        <taxon>Burkholderiales</taxon>
        <taxon>Comamonadaceae</taxon>
        <taxon>Comamonas</taxon>
    </lineage>
</organism>
<dbReference type="RefSeq" id="WP_087281103.1">
    <property type="nucleotide sequence ID" value="NZ_CP021455.1"/>
</dbReference>
<reference evidence="3 4" key="1">
    <citation type="submission" date="2017-05" db="EMBL/GenBank/DDBJ databases">
        <authorList>
            <person name="Song R."/>
            <person name="Chenine A.L."/>
            <person name="Ruprecht R.M."/>
        </authorList>
    </citation>
    <scope>NUCLEOTIDE SEQUENCE [LARGE SCALE GENOMIC DNA]</scope>
    <source>
        <strain evidence="3 4">DSM 26136</strain>
    </source>
</reference>
<evidence type="ECO:0000256" key="1">
    <source>
        <dbReference type="SAM" id="MobiDB-lite"/>
    </source>
</evidence>
<protein>
    <submittedName>
        <fullName evidence="3">Uncharacterized protein</fullName>
    </submittedName>
</protein>
<keyword evidence="2" id="KW-0732">Signal</keyword>
<evidence type="ECO:0000313" key="4">
    <source>
        <dbReference type="Proteomes" id="UP000196138"/>
    </source>
</evidence>
<name>A0A1Y0EP20_9BURK</name>
<dbReference type="AlphaFoldDB" id="A0A1Y0EP20"/>
<dbReference type="KEGG" id="cser:CCO03_11270"/>